<name>A0A2P4ZKZ7_9HYPO</name>
<dbReference type="InterPro" id="IPR051783">
    <property type="entry name" value="NAD(P)-dependent_oxidoreduct"/>
</dbReference>
<dbReference type="GeneID" id="29982799"/>
<dbReference type="Gene3D" id="3.40.50.720">
    <property type="entry name" value="NAD(P)-binding Rossmann-like Domain"/>
    <property type="match status" value="1"/>
</dbReference>
<reference evidence="2 3" key="1">
    <citation type="journal article" date="2016" name="Genome Announc.">
        <title>Draft Whole-Genome Sequence of Trichoderma gamsii T6085, a Promising Biocontrol Agent of Fusarium Head Blight on Wheat.</title>
        <authorList>
            <person name="Baroncelli R."/>
            <person name="Zapparata A."/>
            <person name="Piaggeschi G."/>
            <person name="Sarrocco S."/>
            <person name="Vannacci G."/>
        </authorList>
    </citation>
    <scope>NUCLEOTIDE SEQUENCE [LARGE SCALE GENOMIC DNA]</scope>
    <source>
        <strain evidence="2 3">T6085</strain>
    </source>
</reference>
<dbReference type="EMBL" id="JPDN02000020">
    <property type="protein sequence ID" value="PON24950.1"/>
    <property type="molecule type" value="Genomic_DNA"/>
</dbReference>
<proteinExistence type="predicted"/>
<gene>
    <name evidence="2" type="ORF">TGAM01_v206031</name>
</gene>
<dbReference type="InterPro" id="IPR001509">
    <property type="entry name" value="Epimerase_deHydtase"/>
</dbReference>
<dbReference type="GO" id="GO:0005737">
    <property type="term" value="C:cytoplasm"/>
    <property type="evidence" value="ECO:0007669"/>
    <property type="project" value="TreeGrafter"/>
</dbReference>
<dbReference type="STRING" id="398673.A0A2P4ZKZ7"/>
<protein>
    <recommendedName>
        <fullName evidence="1">NAD-dependent epimerase/dehydratase domain-containing protein</fullName>
    </recommendedName>
</protein>
<dbReference type="AlphaFoldDB" id="A0A2P4ZKZ7"/>
<dbReference type="PANTHER" id="PTHR48079">
    <property type="entry name" value="PROTEIN YEEZ"/>
    <property type="match status" value="1"/>
</dbReference>
<comment type="caution">
    <text evidence="2">The sequence shown here is derived from an EMBL/GenBank/DDBJ whole genome shotgun (WGS) entry which is preliminary data.</text>
</comment>
<feature type="domain" description="NAD-dependent epimerase/dehydratase" evidence="1">
    <location>
        <begin position="6"/>
        <end position="236"/>
    </location>
</feature>
<evidence type="ECO:0000313" key="3">
    <source>
        <dbReference type="Proteomes" id="UP000054821"/>
    </source>
</evidence>
<evidence type="ECO:0000259" key="1">
    <source>
        <dbReference type="Pfam" id="PF01370"/>
    </source>
</evidence>
<dbReference type="Proteomes" id="UP000054821">
    <property type="component" value="Unassembled WGS sequence"/>
</dbReference>
<dbReference type="Pfam" id="PF01370">
    <property type="entry name" value="Epimerase"/>
    <property type="match status" value="1"/>
</dbReference>
<sequence>MTTPRILLTGASGYIGGSVLSSLLSSDLPLLKEMTISVLVRSEDQAKVLAKIGAIPVLFNGLDDLEMIRQIASAYDLIINIAMSFHRGSAKAMIQGLGDRKKQTGQEVHFIHTSGTSNLGDHPITGIFIENHVFSDKEDIFSYEKYRESITQYDQRTSDVTVIETGLEAGVKTYIIMPPLIYGQGSGLFNKLSIQIPLLIRQAIKSGRAEIIGHGDHIWNHVHISDLTELYKLFIHRILTTQPLTSGPRGIYFAESGEHSWCQLATGIGRAGVSLGILESSQVQHLQLEDAAAKWLGGNQKVAELGFASTSRTRADLGRELGWEPKKTLKDFERNFLVEFETIYTLDKNNGANLQGNKWLLEHNS</sequence>
<accession>A0A2P4ZKZ7</accession>
<dbReference type="SUPFAM" id="SSF51735">
    <property type="entry name" value="NAD(P)-binding Rossmann-fold domains"/>
    <property type="match status" value="1"/>
</dbReference>
<dbReference type="RefSeq" id="XP_018664223.1">
    <property type="nucleotide sequence ID" value="XM_018802716.1"/>
</dbReference>
<keyword evidence="3" id="KW-1185">Reference proteome</keyword>
<dbReference type="GO" id="GO:0004029">
    <property type="term" value="F:aldehyde dehydrogenase (NAD+) activity"/>
    <property type="evidence" value="ECO:0007669"/>
    <property type="project" value="TreeGrafter"/>
</dbReference>
<dbReference type="PANTHER" id="PTHR48079:SF6">
    <property type="entry name" value="NAD(P)-BINDING DOMAIN-CONTAINING PROTEIN-RELATED"/>
    <property type="match status" value="1"/>
</dbReference>
<organism evidence="2 3">
    <name type="scientific">Trichoderma gamsii</name>
    <dbReference type="NCBI Taxonomy" id="398673"/>
    <lineage>
        <taxon>Eukaryota</taxon>
        <taxon>Fungi</taxon>
        <taxon>Dikarya</taxon>
        <taxon>Ascomycota</taxon>
        <taxon>Pezizomycotina</taxon>
        <taxon>Sordariomycetes</taxon>
        <taxon>Hypocreomycetidae</taxon>
        <taxon>Hypocreales</taxon>
        <taxon>Hypocreaceae</taxon>
        <taxon>Trichoderma</taxon>
    </lineage>
</organism>
<evidence type="ECO:0000313" key="2">
    <source>
        <dbReference type="EMBL" id="PON24950.1"/>
    </source>
</evidence>
<dbReference type="InterPro" id="IPR036291">
    <property type="entry name" value="NAD(P)-bd_dom_sf"/>
</dbReference>